<comment type="caution">
    <text evidence="10">The sequence shown here is derived from an EMBL/GenBank/DDBJ whole genome shotgun (WGS) entry which is preliminary data.</text>
</comment>
<keyword evidence="5 7" id="KW-1133">Transmembrane helix</keyword>
<dbReference type="Proteomes" id="UP000003919">
    <property type="component" value="Unassembled WGS sequence"/>
</dbReference>
<name>A3HU13_9BACT</name>
<evidence type="ECO:0000313" key="11">
    <source>
        <dbReference type="Proteomes" id="UP000003919"/>
    </source>
</evidence>
<dbReference type="STRING" id="388413.ALPR1_00300"/>
<evidence type="ECO:0000259" key="8">
    <source>
        <dbReference type="Pfam" id="PF02687"/>
    </source>
</evidence>
<feature type="transmembrane region" description="Helical" evidence="7">
    <location>
        <begin position="247"/>
        <end position="273"/>
    </location>
</feature>
<feature type="domain" description="ABC3 transporter permease C-terminal" evidence="8">
    <location>
        <begin position="252"/>
        <end position="372"/>
    </location>
</feature>
<dbReference type="GO" id="GO:0044874">
    <property type="term" value="P:lipoprotein localization to outer membrane"/>
    <property type="evidence" value="ECO:0007669"/>
    <property type="project" value="TreeGrafter"/>
</dbReference>
<comment type="similarity">
    <text evidence="2">Belongs to the ABC-4 integral membrane protein family. LolC/E subfamily.</text>
</comment>
<dbReference type="PANTHER" id="PTHR30489:SF0">
    <property type="entry name" value="LIPOPROTEIN-RELEASING SYSTEM TRANSMEMBRANE PROTEIN LOLE"/>
    <property type="match status" value="1"/>
</dbReference>
<dbReference type="InterPro" id="IPR051447">
    <property type="entry name" value="Lipoprotein-release_system"/>
</dbReference>
<feature type="transmembrane region" description="Helical" evidence="7">
    <location>
        <begin position="344"/>
        <end position="363"/>
    </location>
</feature>
<evidence type="ECO:0000256" key="2">
    <source>
        <dbReference type="ARBA" id="ARBA00005236"/>
    </source>
</evidence>
<organism evidence="10 11">
    <name type="scientific">Algoriphagus machipongonensis</name>
    <dbReference type="NCBI Taxonomy" id="388413"/>
    <lineage>
        <taxon>Bacteria</taxon>
        <taxon>Pseudomonadati</taxon>
        <taxon>Bacteroidota</taxon>
        <taxon>Cytophagia</taxon>
        <taxon>Cytophagales</taxon>
        <taxon>Cyclobacteriaceae</taxon>
        <taxon>Algoriphagus</taxon>
    </lineage>
</organism>
<protein>
    <submittedName>
        <fullName evidence="10">Membrane protein</fullName>
    </submittedName>
</protein>
<feature type="transmembrane region" description="Helical" evidence="7">
    <location>
        <begin position="300"/>
        <end position="324"/>
    </location>
</feature>
<evidence type="ECO:0000256" key="5">
    <source>
        <dbReference type="ARBA" id="ARBA00022989"/>
    </source>
</evidence>
<proteinExistence type="inferred from homology"/>
<dbReference type="InterPro" id="IPR025857">
    <property type="entry name" value="MacB_PCD"/>
</dbReference>
<dbReference type="EMBL" id="AAXU02000001">
    <property type="protein sequence ID" value="EAZ81635.1"/>
    <property type="molecule type" value="Genomic_DNA"/>
</dbReference>
<feature type="domain" description="MacB-like periplasmic core" evidence="9">
    <location>
        <begin position="1"/>
        <end position="221"/>
    </location>
</feature>
<keyword evidence="4 7" id="KW-0812">Transmembrane</keyword>
<reference evidence="10 11" key="1">
    <citation type="journal article" date="2011" name="J. Bacteriol.">
        <title>Complete genome sequence of Algoriphagus sp. PR1, bacterial prey of a colony-forming choanoflagellate.</title>
        <authorList>
            <person name="Alegado R.A."/>
            <person name="Ferriera S."/>
            <person name="Nusbaum C."/>
            <person name="Young S.K."/>
            <person name="Zeng Q."/>
            <person name="Imamovic A."/>
            <person name="Fairclough S.R."/>
            <person name="King N."/>
        </authorList>
    </citation>
    <scope>NUCLEOTIDE SEQUENCE [LARGE SCALE GENOMIC DNA]</scope>
    <source>
        <strain evidence="10 11">PR1</strain>
    </source>
</reference>
<dbReference type="HOGENOM" id="CLU_000604_8_1_10"/>
<evidence type="ECO:0000313" key="10">
    <source>
        <dbReference type="EMBL" id="EAZ81635.1"/>
    </source>
</evidence>
<keyword evidence="3" id="KW-1003">Cell membrane</keyword>
<evidence type="ECO:0000256" key="7">
    <source>
        <dbReference type="SAM" id="Phobius"/>
    </source>
</evidence>
<evidence type="ECO:0000259" key="9">
    <source>
        <dbReference type="Pfam" id="PF12704"/>
    </source>
</evidence>
<dbReference type="eggNOG" id="COG4591">
    <property type="taxonomic scope" value="Bacteria"/>
</dbReference>
<dbReference type="AlphaFoldDB" id="A3HU13"/>
<dbReference type="Pfam" id="PF02687">
    <property type="entry name" value="FtsX"/>
    <property type="match status" value="1"/>
</dbReference>
<gene>
    <name evidence="10" type="ORF">ALPR1_00300</name>
</gene>
<keyword evidence="6 7" id="KW-0472">Membrane</keyword>
<keyword evidence="11" id="KW-1185">Reference proteome</keyword>
<dbReference type="PANTHER" id="PTHR30489">
    <property type="entry name" value="LIPOPROTEIN-RELEASING SYSTEM TRANSMEMBRANE PROTEIN LOLE"/>
    <property type="match status" value="1"/>
</dbReference>
<dbReference type="GO" id="GO:0098797">
    <property type="term" value="C:plasma membrane protein complex"/>
    <property type="evidence" value="ECO:0007669"/>
    <property type="project" value="TreeGrafter"/>
</dbReference>
<comment type="subcellular location">
    <subcellularLocation>
        <location evidence="1">Cell membrane</location>
        <topology evidence="1">Multi-pass membrane protein</topology>
    </subcellularLocation>
</comment>
<evidence type="ECO:0000256" key="1">
    <source>
        <dbReference type="ARBA" id="ARBA00004651"/>
    </source>
</evidence>
<evidence type="ECO:0000256" key="3">
    <source>
        <dbReference type="ARBA" id="ARBA00022475"/>
    </source>
</evidence>
<sequence length="380" mass="41795">MIGVAVGTMALVIVMSVFNGLGDLIRGLFASFDAELKIEVVEGKSFEVTEDWLESIRQVEGVAILTEVIEDNALFDYNGNQIVARLKGVSENFLDHGRFSKGYYWGDTTLGTDKNPGAILGRGVGFFLSVNLKDVNVPLKVFYPKAPRSAASIDPTQLYASGVLDPRAFFSIDRQFDDEYVIAPLEFTKNLLNYGDKRTALEIKVEEGASIDRVQDRVKALLGEKFSVKNADEQHAGILRTVKLEKLFVFLTLTFILAIASFNIFFSLSMLAIEKKKDIAVLKAMGATDKLIRRIFLKQGAMIALSGASIGLILGYLVCIAQQHFGLVSLGISSAVIDAYPIKIAWTDFIWTSLSVIAITLLASYRPAWIASQVDTVKEL</sequence>
<accession>A3HU13</accession>
<dbReference type="InterPro" id="IPR003838">
    <property type="entry name" value="ABC3_permease_C"/>
</dbReference>
<dbReference type="Pfam" id="PF12704">
    <property type="entry name" value="MacB_PCD"/>
    <property type="match status" value="1"/>
</dbReference>
<evidence type="ECO:0000256" key="4">
    <source>
        <dbReference type="ARBA" id="ARBA00022692"/>
    </source>
</evidence>
<evidence type="ECO:0000256" key="6">
    <source>
        <dbReference type="ARBA" id="ARBA00023136"/>
    </source>
</evidence>